<dbReference type="STRING" id="56857.A0A200QU74"/>
<dbReference type="AlphaFoldDB" id="A0A200QU74"/>
<sequence length="357" mass="41132">MENLDLAINSEIPSRVPADDESVAGLLFSIGFSKNGNWCSNVQLYYGEYDEINIDQQYYNNTLVSRINHPSFETLFDNDLIVGSCNGLVCLSIPRMNDPVYICNPFTSEYVYLPKTINEEGFLVSGFGYHRSTDEYKVVRIYYPDQHSMGRVEVYTLGSGNGWRDKGEIPYSLFASSGILANGALHWLDYKEWKIVAFDLADEEFRLLPSPPCFSCFFPSPLPCCFDLYGVGRLCVVHHERSERVDIWSLKQENSSWSWSREFSIAWECLDKDGEYEPFAITKNNEVLLWYNGTILSCYDPKTETFKKLMDDMGIQYFQAITHMNSSVSLKALEENSKKIIGQLHNYMCEVDMSWRF</sequence>
<dbReference type="InterPro" id="IPR050796">
    <property type="entry name" value="SCF_F-box_component"/>
</dbReference>
<dbReference type="InterPro" id="IPR011043">
    <property type="entry name" value="Gal_Oxase/kelch_b-propeller"/>
</dbReference>
<dbReference type="OMA" id="HAPANLM"/>
<dbReference type="SUPFAM" id="SSF50965">
    <property type="entry name" value="Galactose oxidase, central domain"/>
    <property type="match status" value="1"/>
</dbReference>
<evidence type="ECO:0000313" key="2">
    <source>
        <dbReference type="EMBL" id="OVA14019.1"/>
    </source>
</evidence>
<organism evidence="2 3">
    <name type="scientific">Macleaya cordata</name>
    <name type="common">Five-seeded plume-poppy</name>
    <name type="synonym">Bocconia cordata</name>
    <dbReference type="NCBI Taxonomy" id="56857"/>
    <lineage>
        <taxon>Eukaryota</taxon>
        <taxon>Viridiplantae</taxon>
        <taxon>Streptophyta</taxon>
        <taxon>Embryophyta</taxon>
        <taxon>Tracheophyta</taxon>
        <taxon>Spermatophyta</taxon>
        <taxon>Magnoliopsida</taxon>
        <taxon>Ranunculales</taxon>
        <taxon>Papaveraceae</taxon>
        <taxon>Papaveroideae</taxon>
        <taxon>Macleaya</taxon>
    </lineage>
</organism>
<dbReference type="InterPro" id="IPR017451">
    <property type="entry name" value="F-box-assoc_interact_dom"/>
</dbReference>
<keyword evidence="3" id="KW-1185">Reference proteome</keyword>
<dbReference type="Pfam" id="PF08268">
    <property type="entry name" value="FBA_3"/>
    <property type="match status" value="1"/>
</dbReference>
<reference evidence="2 3" key="1">
    <citation type="journal article" date="2017" name="Mol. Plant">
        <title>The Genome of Medicinal Plant Macleaya cordata Provides New Insights into Benzylisoquinoline Alkaloids Metabolism.</title>
        <authorList>
            <person name="Liu X."/>
            <person name="Liu Y."/>
            <person name="Huang P."/>
            <person name="Ma Y."/>
            <person name="Qing Z."/>
            <person name="Tang Q."/>
            <person name="Cao H."/>
            <person name="Cheng P."/>
            <person name="Zheng Y."/>
            <person name="Yuan Z."/>
            <person name="Zhou Y."/>
            <person name="Liu J."/>
            <person name="Tang Z."/>
            <person name="Zhuo Y."/>
            <person name="Zhang Y."/>
            <person name="Yu L."/>
            <person name="Huang J."/>
            <person name="Yang P."/>
            <person name="Peng Q."/>
            <person name="Zhang J."/>
            <person name="Jiang W."/>
            <person name="Zhang Z."/>
            <person name="Lin K."/>
            <person name="Ro D.K."/>
            <person name="Chen X."/>
            <person name="Xiong X."/>
            <person name="Shang Y."/>
            <person name="Huang S."/>
            <person name="Zeng J."/>
        </authorList>
    </citation>
    <scope>NUCLEOTIDE SEQUENCE [LARGE SCALE GENOMIC DNA]</scope>
    <source>
        <strain evidence="3">cv. BLH2017</strain>
        <tissue evidence="2">Root</tissue>
    </source>
</reference>
<dbReference type="Proteomes" id="UP000195402">
    <property type="component" value="Unassembled WGS sequence"/>
</dbReference>
<dbReference type="NCBIfam" id="TIGR01640">
    <property type="entry name" value="F_box_assoc_1"/>
    <property type="match status" value="1"/>
</dbReference>
<dbReference type="PANTHER" id="PTHR31672:SF13">
    <property type="entry name" value="F-BOX PROTEIN CPR30-LIKE"/>
    <property type="match status" value="1"/>
</dbReference>
<gene>
    <name evidence="2" type="ORF">BVC80_1787g95</name>
</gene>
<evidence type="ECO:0000259" key="1">
    <source>
        <dbReference type="Pfam" id="PF08268"/>
    </source>
</evidence>
<dbReference type="PANTHER" id="PTHR31672">
    <property type="entry name" value="BNACNNG10540D PROTEIN"/>
    <property type="match status" value="1"/>
</dbReference>
<comment type="caution">
    <text evidence="2">The sequence shown here is derived from an EMBL/GenBank/DDBJ whole genome shotgun (WGS) entry which is preliminary data.</text>
</comment>
<name>A0A200QU74_MACCD</name>
<dbReference type="OrthoDB" id="1894463at2759"/>
<dbReference type="InParanoid" id="A0A200QU74"/>
<feature type="domain" description="F-box associated beta-propeller type 3" evidence="1">
    <location>
        <begin position="74"/>
        <end position="310"/>
    </location>
</feature>
<proteinExistence type="predicted"/>
<dbReference type="EMBL" id="MVGT01001064">
    <property type="protein sequence ID" value="OVA14019.1"/>
    <property type="molecule type" value="Genomic_DNA"/>
</dbReference>
<protein>
    <submittedName>
        <fullName evidence="2">F-box associated domain</fullName>
    </submittedName>
</protein>
<evidence type="ECO:0000313" key="3">
    <source>
        <dbReference type="Proteomes" id="UP000195402"/>
    </source>
</evidence>
<accession>A0A200QU74</accession>
<dbReference type="InterPro" id="IPR013187">
    <property type="entry name" value="F-box-assoc_dom_typ3"/>
</dbReference>